<protein>
    <submittedName>
        <fullName evidence="3">TIGR03960 family B12-binding radical SAM protein</fullName>
    </submittedName>
</protein>
<dbReference type="NCBIfam" id="TIGR03936">
    <property type="entry name" value="sam_1_link_chp"/>
    <property type="match status" value="1"/>
</dbReference>
<dbReference type="SUPFAM" id="SSF102114">
    <property type="entry name" value="Radical SAM enzymes"/>
    <property type="match status" value="1"/>
</dbReference>
<dbReference type="InterPro" id="IPR058240">
    <property type="entry name" value="rSAM_sf"/>
</dbReference>
<dbReference type="SFLD" id="SFLDS00029">
    <property type="entry name" value="Radical_SAM"/>
    <property type="match status" value="1"/>
</dbReference>
<dbReference type="InterPro" id="IPR007197">
    <property type="entry name" value="rSAM"/>
</dbReference>
<dbReference type="CDD" id="cd01335">
    <property type="entry name" value="Radical_SAM"/>
    <property type="match status" value="1"/>
</dbReference>
<dbReference type="EMBL" id="JACJRF010000019">
    <property type="protein sequence ID" value="MBD2345035.1"/>
    <property type="molecule type" value="Genomic_DNA"/>
</dbReference>
<dbReference type="Proteomes" id="UP000607281">
    <property type="component" value="Unassembled WGS sequence"/>
</dbReference>
<evidence type="ECO:0000313" key="4">
    <source>
        <dbReference type="Proteomes" id="UP000607281"/>
    </source>
</evidence>
<dbReference type="RefSeq" id="WP_190407484.1">
    <property type="nucleotide sequence ID" value="NZ_JACJRF010000019.1"/>
</dbReference>
<dbReference type="NCBIfam" id="TIGR03960">
    <property type="entry name" value="rSAM_fuse_unch"/>
    <property type="match status" value="1"/>
</dbReference>
<dbReference type="InterPro" id="IPR023404">
    <property type="entry name" value="rSAM_horseshoe"/>
</dbReference>
<evidence type="ECO:0000313" key="3">
    <source>
        <dbReference type="EMBL" id="MBD2345035.1"/>
    </source>
</evidence>
<dbReference type="Pfam" id="PF04055">
    <property type="entry name" value="Radical_SAM"/>
    <property type="match status" value="1"/>
</dbReference>
<dbReference type="Pfam" id="PF10105">
    <property type="entry name" value="DUF2344"/>
    <property type="match status" value="1"/>
</dbReference>
<dbReference type="SMART" id="SM00729">
    <property type="entry name" value="Elp3"/>
    <property type="match status" value="1"/>
</dbReference>
<feature type="region of interest" description="Disordered" evidence="1">
    <location>
        <begin position="564"/>
        <end position="596"/>
    </location>
</feature>
<dbReference type="Pfam" id="PF19864">
    <property type="entry name" value="Radical_SAM_N2"/>
    <property type="match status" value="1"/>
</dbReference>
<accession>A0ABR8CRD9</accession>
<dbReference type="InterPro" id="IPR018768">
    <property type="entry name" value="DUF2344"/>
</dbReference>
<feature type="domain" description="Radical SAM core" evidence="2">
    <location>
        <begin position="248"/>
        <end position="481"/>
    </location>
</feature>
<evidence type="ECO:0000259" key="2">
    <source>
        <dbReference type="PROSITE" id="PS51918"/>
    </source>
</evidence>
<proteinExistence type="predicted"/>
<organism evidence="3 4">
    <name type="scientific">Anabaena subtropica FACHB-260</name>
    <dbReference type="NCBI Taxonomy" id="2692884"/>
    <lineage>
        <taxon>Bacteria</taxon>
        <taxon>Bacillati</taxon>
        <taxon>Cyanobacteriota</taxon>
        <taxon>Cyanophyceae</taxon>
        <taxon>Nostocales</taxon>
        <taxon>Nostocaceae</taxon>
        <taxon>Anabaena</taxon>
    </lineage>
</organism>
<dbReference type="InterPro" id="IPR006638">
    <property type="entry name" value="Elp3/MiaA/NifB-like_rSAM"/>
</dbReference>
<reference evidence="3 4" key="1">
    <citation type="journal article" date="2020" name="ISME J.">
        <title>Comparative genomics reveals insights into cyanobacterial evolution and habitat adaptation.</title>
        <authorList>
            <person name="Chen M.Y."/>
            <person name="Teng W.K."/>
            <person name="Zhao L."/>
            <person name="Hu C.X."/>
            <person name="Zhou Y.K."/>
            <person name="Han B.P."/>
            <person name="Song L.R."/>
            <person name="Shu W.S."/>
        </authorList>
    </citation>
    <scope>NUCLEOTIDE SEQUENCE [LARGE SCALE GENOMIC DNA]</scope>
    <source>
        <strain evidence="3 4">FACHB-260</strain>
    </source>
</reference>
<evidence type="ECO:0000256" key="1">
    <source>
        <dbReference type="SAM" id="MobiDB-lite"/>
    </source>
</evidence>
<dbReference type="Gene3D" id="3.80.30.20">
    <property type="entry name" value="tm_1862 like domain"/>
    <property type="match status" value="1"/>
</dbReference>
<sequence>MAVAFESLITPDILKPARYLGNERLAVHKPWDTASIRWVLTYPEVYEVGASNLGHIILYNILNAQPRQLCDRAYLPGADLAAKLRATNTPLFAVESKRSLKEFDILGFSLSYELGATNILEMLDLADIPLTWQERLQGNHPLIFAGGQTATSNPEPYADFFDFVALGDGEELLPEIGLVLEESKKAGLSRENLLLDLAQIPGVYVPRFYQMTAGGSVQPLRPDVPKKILRRVATPIPAYSIGLVPYVETVHDRLTIEIRRGCTRGCRFCQPGMLTRPARDVEPEKVVDAIEQGMRATGYNEFSLLSLSCSDYLALPAVGMEIKNRLKNENISLTLPSQRVDRFDENIANILGGTRQGGLTFAPEAGTQRMRDIVNKGLTNEELLRGVKTAWERGWDKIKLYFMIGLPGETDADVFGIAETVSWLQQECRGKGRRPLNFNITISNFTPKPHTPFQWHSVATAEFKRKQNLLRQAFRRIRGVKINLTDVRISAMEDFIGRGDRSLGKVVRRAWELGAGMDSWYENLDKAFTAWEDAIAEAGLDWKYRLVENGEWNLFHVDKADKGVGGDEGENFPSPHSPLSPERIPPSSVSSPQSLDAPLPWDHIDTGIDKKWLQEDLQRALEAAIVPDCSFEGCSHCGVCGTDFGHNIVIEPPPIPEFAGEFVPNTTKSQRLRVWFGKQGDMALVSHLDLMRLFDRVLRRASLPVTYTGGFHPNPRIAVASALALGATSSGEIVDFELTQPVEIDGFIQKLTDELPPDIPIYRVEQIDLKSPAANQVLDRAEYVITVAASREANTTQWQNWLNIIQAKDEILCEQTTKSGKSHSVNLRSRLFELELVTTHNSETESTAVLRYVGSCRPDGLLLRPEHVLSMLEVVADEEEFHLLHIHRHQLILAV</sequence>
<dbReference type="PANTHER" id="PTHR42731">
    <property type="entry name" value="SLL1084 PROTEIN"/>
    <property type="match status" value="1"/>
</dbReference>
<gene>
    <name evidence="3" type="ORF">H6G18_12885</name>
</gene>
<comment type="caution">
    <text evidence="3">The sequence shown here is derived from an EMBL/GenBank/DDBJ whole genome shotgun (WGS) entry which is preliminary data.</text>
</comment>
<dbReference type="PANTHER" id="PTHR42731:SF1">
    <property type="entry name" value="RADICAL SAM DOMAIN PROTEIN"/>
    <property type="match status" value="1"/>
</dbReference>
<dbReference type="SFLD" id="SFLDG01082">
    <property type="entry name" value="B12-binding_domain_containing"/>
    <property type="match status" value="1"/>
</dbReference>
<name>A0ABR8CRD9_9NOST</name>
<keyword evidence="4" id="KW-1185">Reference proteome</keyword>
<dbReference type="InterPro" id="IPR023862">
    <property type="entry name" value="CHP03960_rSAM"/>
</dbReference>
<dbReference type="InterPro" id="IPR045784">
    <property type="entry name" value="Radical_SAM_N2"/>
</dbReference>
<dbReference type="PROSITE" id="PS51918">
    <property type="entry name" value="RADICAL_SAM"/>
    <property type="match status" value="1"/>
</dbReference>